<name>A0A8J3VEH9_9ACTN</name>
<reference evidence="5" key="1">
    <citation type="submission" date="2021-01" db="EMBL/GenBank/DDBJ databases">
        <title>Whole genome shotgun sequence of Rhizocola hellebori NBRC 109834.</title>
        <authorList>
            <person name="Komaki H."/>
            <person name="Tamura T."/>
        </authorList>
    </citation>
    <scope>NUCLEOTIDE SEQUENCE</scope>
    <source>
        <strain evidence="5">NBRC 109834</strain>
    </source>
</reference>
<dbReference type="InterPro" id="IPR036366">
    <property type="entry name" value="PGBDSf"/>
</dbReference>
<dbReference type="PANTHER" id="PTHR32347">
    <property type="entry name" value="EFFLUX SYSTEM COMPONENT YKNX-RELATED"/>
    <property type="match status" value="1"/>
</dbReference>
<dbReference type="PANTHER" id="PTHR32347:SF23">
    <property type="entry name" value="BLL5650 PROTEIN"/>
    <property type="match status" value="1"/>
</dbReference>
<feature type="chain" id="PRO_5035185700" evidence="3">
    <location>
        <begin position="21"/>
        <end position="346"/>
    </location>
</feature>
<evidence type="ECO:0000256" key="3">
    <source>
        <dbReference type="SAM" id="SignalP"/>
    </source>
</evidence>
<evidence type="ECO:0000313" key="5">
    <source>
        <dbReference type="EMBL" id="GIH03565.1"/>
    </source>
</evidence>
<feature type="signal peptide" evidence="3">
    <location>
        <begin position="1"/>
        <end position="20"/>
    </location>
</feature>
<sequence length="346" mass="34677">MKRRLVLTGSAVLAAGAVTAAAFGFGGPGDSPSEGSAAALTTAPVTKANLTKTQTVSGVLGYGPPVTVTARGPGTVTWLPSLGATVSRGQPLYEVNDRPVTLFYGGLPLYRPLGIGDSGDDVRQIETNLAALGYAGITVDGTFTNATAAAVRKWQKDLGVPQTGLVDPGTVAIAPGPVRIAQHVTQLGADSGGPVLAYAGTTRVVSIALDVALQDLAKAGLTAQVILPNGKAVDGVIGQVGTVATPGQDEQHPATIQVTVTLADQSTLGALDQAPVVVKLASSTVENVLTVPITALVALAEGGYGVQVVTGSQTRYVAVQPGMFASGRVQITGDGIAEGTQVVVPS</sequence>
<dbReference type="RefSeq" id="WP_203907475.1">
    <property type="nucleotide sequence ID" value="NZ_BONY01000008.1"/>
</dbReference>
<accession>A0A8J3VEH9</accession>
<evidence type="ECO:0000256" key="1">
    <source>
        <dbReference type="ARBA" id="ARBA00004196"/>
    </source>
</evidence>
<dbReference type="Proteomes" id="UP000612899">
    <property type="component" value="Unassembled WGS sequence"/>
</dbReference>
<feature type="domain" description="Peptidoglycan binding-like" evidence="4">
    <location>
        <begin position="118"/>
        <end position="172"/>
    </location>
</feature>
<dbReference type="Pfam" id="PF01471">
    <property type="entry name" value="PG_binding_1"/>
    <property type="match status" value="1"/>
</dbReference>
<comment type="subcellular location">
    <subcellularLocation>
        <location evidence="1">Cell envelope</location>
    </subcellularLocation>
</comment>
<evidence type="ECO:0000259" key="4">
    <source>
        <dbReference type="Pfam" id="PF01471"/>
    </source>
</evidence>
<dbReference type="InterPro" id="IPR050465">
    <property type="entry name" value="UPF0194_transport"/>
</dbReference>
<keyword evidence="3" id="KW-0732">Signal</keyword>
<dbReference type="InterPro" id="IPR002477">
    <property type="entry name" value="Peptidoglycan-bd-like"/>
</dbReference>
<dbReference type="Gene3D" id="1.10.101.10">
    <property type="entry name" value="PGBD-like superfamily/PGBD"/>
    <property type="match status" value="1"/>
</dbReference>
<dbReference type="Gene3D" id="2.40.420.20">
    <property type="match status" value="1"/>
</dbReference>
<dbReference type="GO" id="GO:0030313">
    <property type="term" value="C:cell envelope"/>
    <property type="evidence" value="ECO:0007669"/>
    <property type="project" value="UniProtKB-SubCell"/>
</dbReference>
<gene>
    <name evidence="5" type="ORF">Rhe02_16320</name>
</gene>
<dbReference type="InterPro" id="IPR036365">
    <property type="entry name" value="PGBD-like_sf"/>
</dbReference>
<dbReference type="SUPFAM" id="SSF47090">
    <property type="entry name" value="PGBD-like"/>
    <property type="match status" value="1"/>
</dbReference>
<keyword evidence="6" id="KW-1185">Reference proteome</keyword>
<evidence type="ECO:0000313" key="6">
    <source>
        <dbReference type="Proteomes" id="UP000612899"/>
    </source>
</evidence>
<organism evidence="5 6">
    <name type="scientific">Rhizocola hellebori</name>
    <dbReference type="NCBI Taxonomy" id="1392758"/>
    <lineage>
        <taxon>Bacteria</taxon>
        <taxon>Bacillati</taxon>
        <taxon>Actinomycetota</taxon>
        <taxon>Actinomycetes</taxon>
        <taxon>Micromonosporales</taxon>
        <taxon>Micromonosporaceae</taxon>
        <taxon>Rhizocola</taxon>
    </lineage>
</organism>
<dbReference type="AlphaFoldDB" id="A0A8J3VEH9"/>
<comment type="caution">
    <text evidence="5">The sequence shown here is derived from an EMBL/GenBank/DDBJ whole genome shotgun (WGS) entry which is preliminary data.</text>
</comment>
<proteinExistence type="predicted"/>
<evidence type="ECO:0000256" key="2">
    <source>
        <dbReference type="ARBA" id="ARBA00023054"/>
    </source>
</evidence>
<keyword evidence="2" id="KW-0175">Coiled coil</keyword>
<protein>
    <submittedName>
        <fullName evidence="5">Peptidoglycan-binding protein</fullName>
    </submittedName>
</protein>
<dbReference type="EMBL" id="BONY01000008">
    <property type="protein sequence ID" value="GIH03565.1"/>
    <property type="molecule type" value="Genomic_DNA"/>
</dbReference>